<feature type="domain" description="EngA-type G" evidence="11">
    <location>
        <begin position="11"/>
        <end position="178"/>
    </location>
</feature>
<dbReference type="PROSITE" id="PS51712">
    <property type="entry name" value="G_ENGA"/>
    <property type="match status" value="2"/>
</dbReference>
<comment type="subunit">
    <text evidence="8">Associates with the 50S ribosomal subunit.</text>
</comment>
<dbReference type="InterPro" id="IPR016484">
    <property type="entry name" value="GTPase_Der"/>
</dbReference>
<dbReference type="Gene3D" id="3.40.50.300">
    <property type="entry name" value="P-loop containing nucleotide triphosphate hydrolases"/>
    <property type="match status" value="2"/>
</dbReference>
<evidence type="ECO:0000313" key="12">
    <source>
        <dbReference type="EMBL" id="PIT90050.1"/>
    </source>
</evidence>
<dbReference type="NCBIfam" id="TIGR03594">
    <property type="entry name" value="GTPase_EngA"/>
    <property type="match status" value="1"/>
</dbReference>
<feature type="binding site" evidence="8">
    <location>
        <begin position="17"/>
        <end position="24"/>
    </location>
    <ligand>
        <name>GTP</name>
        <dbReference type="ChEBI" id="CHEBI:37565"/>
        <label>1</label>
    </ligand>
</feature>
<feature type="binding site" evidence="8">
    <location>
        <begin position="132"/>
        <end position="135"/>
    </location>
    <ligand>
        <name>GTP</name>
        <dbReference type="ChEBI" id="CHEBI:37565"/>
        <label>1</label>
    </ligand>
</feature>
<evidence type="ECO:0000256" key="5">
    <source>
        <dbReference type="ARBA" id="ARBA00022741"/>
    </source>
</evidence>
<dbReference type="PIRSF" id="PIRSF006485">
    <property type="entry name" value="GTP-binding_EngA"/>
    <property type="match status" value="1"/>
</dbReference>
<comment type="similarity">
    <text evidence="1 8 9 10">Belongs to the TRAFAC class TrmE-Era-EngA-EngB-Septin-like GTPase superfamily. EngA (Der) GTPase family.</text>
</comment>
<reference evidence="13" key="1">
    <citation type="submission" date="2017-09" db="EMBL/GenBank/DDBJ databases">
        <title>Depth-based differentiation of microbial function through sediment-hosted aquifers and enrichment of novel symbionts in the deep terrestrial subsurface.</title>
        <authorList>
            <person name="Probst A.J."/>
            <person name="Ladd B."/>
            <person name="Jarett J.K."/>
            <person name="Geller-Mcgrath D.E."/>
            <person name="Sieber C.M.K."/>
            <person name="Emerson J.B."/>
            <person name="Anantharaman K."/>
            <person name="Thomas B.C."/>
            <person name="Malmstrom R."/>
            <person name="Stieglmeier M."/>
            <person name="Klingl A."/>
            <person name="Woyke T."/>
            <person name="Ryan C.M."/>
            <person name="Banfield J.F."/>
        </authorList>
    </citation>
    <scope>NUCLEOTIDE SEQUENCE [LARGE SCALE GENOMIC DNA]</scope>
</reference>
<evidence type="ECO:0000313" key="13">
    <source>
        <dbReference type="Proteomes" id="UP000231464"/>
    </source>
</evidence>
<keyword evidence="5 8" id="KW-0547">Nucleotide-binding</keyword>
<dbReference type="CDD" id="cd01894">
    <property type="entry name" value="EngA1"/>
    <property type="match status" value="1"/>
</dbReference>
<keyword evidence="3 8" id="KW-0690">Ribosome biogenesis</keyword>
<dbReference type="InterPro" id="IPR031166">
    <property type="entry name" value="G_ENGA"/>
</dbReference>
<dbReference type="HAMAP" id="MF_00195">
    <property type="entry name" value="GTPase_Der"/>
    <property type="match status" value="1"/>
</dbReference>
<dbReference type="InterPro" id="IPR006073">
    <property type="entry name" value="GTP-bd"/>
</dbReference>
<dbReference type="PRINTS" id="PR00326">
    <property type="entry name" value="GTP1OBG"/>
</dbReference>
<evidence type="ECO:0000256" key="10">
    <source>
        <dbReference type="RuleBase" id="RU004481"/>
    </source>
</evidence>
<evidence type="ECO:0000256" key="7">
    <source>
        <dbReference type="ARBA" id="ARBA00032345"/>
    </source>
</evidence>
<keyword evidence="4 10" id="KW-0677">Repeat</keyword>
<dbReference type="EMBL" id="PFBP01000009">
    <property type="protein sequence ID" value="PIT90050.1"/>
    <property type="molecule type" value="Genomic_DNA"/>
</dbReference>
<dbReference type="InterPro" id="IPR032859">
    <property type="entry name" value="KH_dom-like"/>
</dbReference>
<dbReference type="Pfam" id="PF01926">
    <property type="entry name" value="MMR_HSR1"/>
    <property type="match status" value="2"/>
</dbReference>
<evidence type="ECO:0000256" key="2">
    <source>
        <dbReference type="ARBA" id="ARBA00020953"/>
    </source>
</evidence>
<keyword evidence="6 8" id="KW-0342">GTP-binding</keyword>
<dbReference type="Proteomes" id="UP000231464">
    <property type="component" value="Unassembled WGS sequence"/>
</dbReference>
<dbReference type="AlphaFoldDB" id="A0A2M6WB69"/>
<evidence type="ECO:0000256" key="3">
    <source>
        <dbReference type="ARBA" id="ARBA00022517"/>
    </source>
</evidence>
<sequence>MPLTTIKSNLPLVAIIGRVNVGKSTLFNKLIEQRKALVSKSPGTTRDLNFGLAEWSGKKFEIADSGGIFEKKITAKNHDTIDFQVEKKAREIIERADLILFLVDAQSGLLAKDRLIAQLIKKTKKLIILAVNKIDQHNKDISEFKKLGLGQPIGIAAASGVGVGDLMDEIIKILKHKNTKTLKQKNARIAVRVSIIGRPNVGKSSLLNAILGEERVIVSPIPHTTREPQNTLLEFDSHLIELIDTAGIRKKAKISTGRHNQATLESQGVGMSIAALKKSEIALFVLNASENFSSQDAELARLIIESGVSVIIIANKYDLLEKSTENVKALQSYVNNFFHFLSFAPVVLTSADTGRNCQKILSLVLEVYKERRKQILAAELKNLTDYLMKKMPPPKQTKIFGGRKRRAFIQEIYQKTTDRPIFIIETINKVKIPESYLRYLENNIRARYKFFGTPIKIVVDRLPMSSSRKRGSHG</sequence>
<dbReference type="NCBIfam" id="TIGR00231">
    <property type="entry name" value="small_GTP"/>
    <property type="match status" value="2"/>
</dbReference>
<dbReference type="PANTHER" id="PTHR43834:SF6">
    <property type="entry name" value="GTPASE DER"/>
    <property type="match status" value="1"/>
</dbReference>
<name>A0A2M6WB69_9BACT</name>
<gene>
    <name evidence="8 12" type="primary">der</name>
    <name evidence="12" type="ORF">COU23_00610</name>
</gene>
<feature type="domain" description="EngA-type G" evidence="11">
    <location>
        <begin position="191"/>
        <end position="372"/>
    </location>
</feature>
<dbReference type="InterPro" id="IPR027417">
    <property type="entry name" value="P-loop_NTPase"/>
</dbReference>
<comment type="function">
    <text evidence="8 10">GTPase that plays an essential role in the late steps of ribosome biogenesis.</text>
</comment>
<evidence type="ECO:0000256" key="1">
    <source>
        <dbReference type="ARBA" id="ARBA00008279"/>
    </source>
</evidence>
<evidence type="ECO:0000256" key="9">
    <source>
        <dbReference type="PROSITE-ProRule" id="PRU01049"/>
    </source>
</evidence>
<evidence type="ECO:0000256" key="8">
    <source>
        <dbReference type="HAMAP-Rule" id="MF_00195"/>
    </source>
</evidence>
<dbReference type="CDD" id="cd01895">
    <property type="entry name" value="EngA2"/>
    <property type="match status" value="1"/>
</dbReference>
<feature type="binding site" evidence="8">
    <location>
        <begin position="244"/>
        <end position="248"/>
    </location>
    <ligand>
        <name>GTP</name>
        <dbReference type="ChEBI" id="CHEBI:37565"/>
        <label>2</label>
    </ligand>
</feature>
<comment type="caution">
    <text evidence="12">The sequence shown here is derived from an EMBL/GenBank/DDBJ whole genome shotgun (WGS) entry which is preliminary data.</text>
</comment>
<feature type="binding site" evidence="8">
    <location>
        <begin position="64"/>
        <end position="68"/>
    </location>
    <ligand>
        <name>GTP</name>
        <dbReference type="ChEBI" id="CHEBI:37565"/>
        <label>1</label>
    </ligand>
</feature>
<dbReference type="SUPFAM" id="SSF52540">
    <property type="entry name" value="P-loop containing nucleoside triphosphate hydrolases"/>
    <property type="match status" value="2"/>
</dbReference>
<dbReference type="GO" id="GO:0005525">
    <property type="term" value="F:GTP binding"/>
    <property type="evidence" value="ECO:0007669"/>
    <property type="project" value="UniProtKB-UniRule"/>
</dbReference>
<dbReference type="InterPro" id="IPR005225">
    <property type="entry name" value="Small_GTP-bd"/>
</dbReference>
<dbReference type="PANTHER" id="PTHR43834">
    <property type="entry name" value="GTPASE DER"/>
    <property type="match status" value="1"/>
</dbReference>
<dbReference type="Gene3D" id="3.30.300.20">
    <property type="match status" value="1"/>
</dbReference>
<proteinExistence type="inferred from homology"/>
<accession>A0A2M6WB69</accession>
<evidence type="ECO:0000256" key="4">
    <source>
        <dbReference type="ARBA" id="ARBA00022737"/>
    </source>
</evidence>
<feature type="binding site" evidence="8">
    <location>
        <begin position="315"/>
        <end position="318"/>
    </location>
    <ligand>
        <name>GTP</name>
        <dbReference type="ChEBI" id="CHEBI:37565"/>
        <label>2</label>
    </ligand>
</feature>
<evidence type="ECO:0000259" key="11">
    <source>
        <dbReference type="PROSITE" id="PS51712"/>
    </source>
</evidence>
<organism evidence="12 13">
    <name type="scientific">Candidatus Kuenenbacteria bacterium CG10_big_fil_rev_8_21_14_0_10_36_11</name>
    <dbReference type="NCBI Taxonomy" id="1974618"/>
    <lineage>
        <taxon>Bacteria</taxon>
        <taxon>Candidatus Kueneniibacteriota</taxon>
    </lineage>
</organism>
<protein>
    <recommendedName>
        <fullName evidence="2 8">GTPase Der</fullName>
    </recommendedName>
    <alternativeName>
        <fullName evidence="7 8">GTP-binding protein EngA</fullName>
    </alternativeName>
</protein>
<evidence type="ECO:0000256" key="6">
    <source>
        <dbReference type="ARBA" id="ARBA00023134"/>
    </source>
</evidence>
<feature type="binding site" evidence="8">
    <location>
        <begin position="197"/>
        <end position="204"/>
    </location>
    <ligand>
        <name>GTP</name>
        <dbReference type="ChEBI" id="CHEBI:37565"/>
        <label>2</label>
    </ligand>
</feature>
<dbReference type="Pfam" id="PF14714">
    <property type="entry name" value="KH_dom-like"/>
    <property type="match status" value="1"/>
</dbReference>
<dbReference type="InterPro" id="IPR015946">
    <property type="entry name" value="KH_dom-like_a/b"/>
</dbReference>
<dbReference type="GO" id="GO:0042254">
    <property type="term" value="P:ribosome biogenesis"/>
    <property type="evidence" value="ECO:0007669"/>
    <property type="project" value="UniProtKB-KW"/>
</dbReference>